<dbReference type="Proteomes" id="UP000267606">
    <property type="component" value="Unassembled WGS sequence"/>
</dbReference>
<dbReference type="InterPro" id="IPR005485">
    <property type="entry name" value="Rbsml_uL18_euk_arch"/>
</dbReference>
<name>A0A183HM88_9BILA</name>
<proteinExistence type="inferred from homology"/>
<dbReference type="AlphaFoldDB" id="A0A183HM88"/>
<dbReference type="Pfam" id="PF17144">
    <property type="entry name" value="Ribosomal_L5e"/>
    <property type="match status" value="1"/>
</dbReference>
<dbReference type="Gene3D" id="3.30.420.100">
    <property type="match status" value="1"/>
</dbReference>
<sequence>MVKGRTKNTFQSSEEEELIILALISLTKYASAYATGLLLARRHLLKIEDERAPSRAVLDVGLARTVTGAKVFAVVKGVADGGIDVPYSKTRFFGYNSETKYNAEAHRNRILEKHVTDYMTLLKEIDEDAQKQYF</sequence>
<dbReference type="SUPFAM" id="SSF53137">
    <property type="entry name" value="Translational machinery components"/>
    <property type="match status" value="1"/>
</dbReference>
<keyword evidence="3" id="KW-0687">Ribonucleoprotein</keyword>
<keyword evidence="5" id="KW-1185">Reference proteome</keyword>
<evidence type="ECO:0000256" key="1">
    <source>
        <dbReference type="ARBA" id="ARBA00007116"/>
    </source>
</evidence>
<accession>A0A183HM88</accession>
<dbReference type="EMBL" id="UZAJ01009863">
    <property type="protein sequence ID" value="VDO56437.1"/>
    <property type="molecule type" value="Genomic_DNA"/>
</dbReference>
<comment type="similarity">
    <text evidence="1">Belongs to the universal ribosomal protein uL18 family.</text>
</comment>
<dbReference type="PANTHER" id="PTHR23410:SF12">
    <property type="entry name" value="LARGE RIBOSOMAL SUBUNIT PROTEIN UL18"/>
    <property type="match status" value="1"/>
</dbReference>
<reference evidence="6" key="1">
    <citation type="submission" date="2016-06" db="UniProtKB">
        <authorList>
            <consortium name="WormBaseParasite"/>
        </authorList>
    </citation>
    <scope>IDENTIFICATION</scope>
</reference>
<dbReference type="GO" id="GO:0000027">
    <property type="term" value="P:ribosomal large subunit assembly"/>
    <property type="evidence" value="ECO:0007669"/>
    <property type="project" value="TreeGrafter"/>
</dbReference>
<dbReference type="GO" id="GO:0022625">
    <property type="term" value="C:cytosolic large ribosomal subunit"/>
    <property type="evidence" value="ECO:0007669"/>
    <property type="project" value="TreeGrafter"/>
</dbReference>
<dbReference type="GO" id="GO:0006412">
    <property type="term" value="P:translation"/>
    <property type="evidence" value="ECO:0007669"/>
    <property type="project" value="InterPro"/>
</dbReference>
<gene>
    <name evidence="4" type="ORF">OFLC_LOCUS8597</name>
</gene>
<dbReference type="GO" id="GO:0008097">
    <property type="term" value="F:5S rRNA binding"/>
    <property type="evidence" value="ECO:0007669"/>
    <property type="project" value="InterPro"/>
</dbReference>
<keyword evidence="2" id="KW-0689">Ribosomal protein</keyword>
<organism evidence="6">
    <name type="scientific">Onchocerca flexuosa</name>
    <dbReference type="NCBI Taxonomy" id="387005"/>
    <lineage>
        <taxon>Eukaryota</taxon>
        <taxon>Metazoa</taxon>
        <taxon>Ecdysozoa</taxon>
        <taxon>Nematoda</taxon>
        <taxon>Chromadorea</taxon>
        <taxon>Rhabditida</taxon>
        <taxon>Spirurina</taxon>
        <taxon>Spiruromorpha</taxon>
        <taxon>Filarioidea</taxon>
        <taxon>Onchocercidae</taxon>
        <taxon>Onchocerca</taxon>
    </lineage>
</organism>
<evidence type="ECO:0000256" key="3">
    <source>
        <dbReference type="ARBA" id="ARBA00023274"/>
    </source>
</evidence>
<reference evidence="4 5" key="2">
    <citation type="submission" date="2018-11" db="EMBL/GenBank/DDBJ databases">
        <authorList>
            <consortium name="Pathogen Informatics"/>
        </authorList>
    </citation>
    <scope>NUCLEOTIDE SEQUENCE [LARGE SCALE GENOMIC DNA]</scope>
</reference>
<evidence type="ECO:0000313" key="5">
    <source>
        <dbReference type="Proteomes" id="UP000267606"/>
    </source>
</evidence>
<dbReference type="GO" id="GO:0003735">
    <property type="term" value="F:structural constituent of ribosome"/>
    <property type="evidence" value="ECO:0007669"/>
    <property type="project" value="InterPro"/>
</dbReference>
<evidence type="ECO:0000313" key="4">
    <source>
        <dbReference type="EMBL" id="VDO56437.1"/>
    </source>
</evidence>
<dbReference type="PANTHER" id="PTHR23410">
    <property type="entry name" value="RIBOSOMAL PROTEIN L5-RELATED"/>
    <property type="match status" value="1"/>
</dbReference>
<dbReference type="WBParaSite" id="OFLC_0000859901-mRNA-1">
    <property type="protein sequence ID" value="OFLC_0000859901-mRNA-1"/>
    <property type="gene ID" value="OFLC_0000859901"/>
</dbReference>
<dbReference type="STRING" id="387005.A0A183HM88"/>
<evidence type="ECO:0000256" key="2">
    <source>
        <dbReference type="ARBA" id="ARBA00022980"/>
    </source>
</evidence>
<protein>
    <submittedName>
        <fullName evidence="6">Ribosomal_L18_c domain-containing protein</fullName>
    </submittedName>
</protein>
<evidence type="ECO:0000313" key="6">
    <source>
        <dbReference type="WBParaSite" id="OFLC_0000859901-mRNA-1"/>
    </source>
</evidence>